<dbReference type="PANTHER" id="PTHR28583:SF5">
    <property type="entry name" value="CERAMIDASE"/>
    <property type="match status" value="1"/>
</dbReference>
<comment type="similarity">
    <text evidence="2 9">Belongs to the acid ceramidase family.</text>
</comment>
<reference evidence="14" key="1">
    <citation type="thesis" date="2020" institute="ProQuest LLC" country="789 East Eisenhower Parkway, Ann Arbor, MI, USA">
        <title>Comparative Genomics and Chromosome Evolution.</title>
        <authorList>
            <person name="Mudd A.B."/>
        </authorList>
    </citation>
    <scope>NUCLEOTIDE SEQUENCE</scope>
    <source>
        <strain evidence="14">Female2</strain>
        <tissue evidence="14">Blood</tissue>
    </source>
</reference>
<dbReference type="InterPro" id="IPR029130">
    <property type="entry name" value="Acid_ceramidase_N"/>
</dbReference>
<organism evidence="14 15">
    <name type="scientific">Hymenochirus boettgeri</name>
    <name type="common">Congo dwarf clawed frog</name>
    <dbReference type="NCBI Taxonomy" id="247094"/>
    <lineage>
        <taxon>Eukaryota</taxon>
        <taxon>Metazoa</taxon>
        <taxon>Chordata</taxon>
        <taxon>Craniata</taxon>
        <taxon>Vertebrata</taxon>
        <taxon>Euteleostomi</taxon>
        <taxon>Amphibia</taxon>
        <taxon>Batrachia</taxon>
        <taxon>Anura</taxon>
        <taxon>Pipoidea</taxon>
        <taxon>Pipidae</taxon>
        <taxon>Pipinae</taxon>
        <taxon>Hymenochirus</taxon>
    </lineage>
</organism>
<proteinExistence type="inferred from homology"/>
<dbReference type="GO" id="GO:0006631">
    <property type="term" value="P:fatty acid metabolic process"/>
    <property type="evidence" value="ECO:0007669"/>
    <property type="project" value="InterPro"/>
</dbReference>
<evidence type="ECO:0000256" key="6">
    <source>
        <dbReference type="ARBA" id="ARBA00023098"/>
    </source>
</evidence>
<keyword evidence="5 9" id="KW-0378">Hydrolase</keyword>
<dbReference type="Pfam" id="PF02275">
    <property type="entry name" value="CBAH"/>
    <property type="match status" value="1"/>
</dbReference>
<evidence type="ECO:0000256" key="4">
    <source>
        <dbReference type="ARBA" id="ARBA00022729"/>
    </source>
</evidence>
<evidence type="ECO:0000313" key="14">
    <source>
        <dbReference type="EMBL" id="KAG8454270.1"/>
    </source>
</evidence>
<evidence type="ECO:0000256" key="1">
    <source>
        <dbReference type="ARBA" id="ARBA00004371"/>
    </source>
</evidence>
<evidence type="ECO:0000256" key="10">
    <source>
        <dbReference type="PIRSR" id="PIRSR017632-1"/>
    </source>
</evidence>
<comment type="subcellular location">
    <subcellularLocation>
        <location evidence="1">Lysosome</location>
    </subcellularLocation>
</comment>
<dbReference type="AlphaFoldDB" id="A0A8T2KFC5"/>
<sequence length="330" mass="37123">MALLCLLLLLGSCYLSYPSNLKYSAAPRYNISLDDLPEQRWEPVLKHSNYSHLKETANMLINTFIPEGVLEALQPLAKIYLTFYVGYPYAGEIRGISKIVGLSTTKVLLLNLVYEAVIYCTSIVAEDENGKVFMGRNMDFLFQKELAEIVVDVDFLKNGTIAYTATTFIGYIGILTGQSPHKFAISANSREQDSYWWQNAMAALLRNSSPISWVIRDTLSEAKDYTDALNKLSTRQLISDVFFILAGTKSGEGVVITRNRSSVADTRFLDHLGGKWFLVQTNYDPWNEPPKYDDRRTPATKAVNETGQRSINLDSLYKVVSVVSFFLSLV</sequence>
<dbReference type="Proteomes" id="UP000812440">
    <property type="component" value="Chromosome 1"/>
</dbReference>
<dbReference type="Pfam" id="PF15508">
    <property type="entry name" value="NAAA-beta"/>
    <property type="match status" value="1"/>
</dbReference>
<protein>
    <recommendedName>
        <fullName evidence="3">ceramidase</fullName>
        <ecNumber evidence="3">3.5.1.23</ecNumber>
    </recommendedName>
</protein>
<evidence type="ECO:0000313" key="15">
    <source>
        <dbReference type="Proteomes" id="UP000812440"/>
    </source>
</evidence>
<keyword evidence="8" id="KW-0458">Lysosome</keyword>
<feature type="domain" description="Choloylglycine hydrolase/NAAA C-terminal" evidence="12">
    <location>
        <begin position="120"/>
        <end position="288"/>
    </location>
</feature>
<dbReference type="InterPro" id="IPR029132">
    <property type="entry name" value="CBAH/NAAA_C"/>
</dbReference>
<gene>
    <name evidence="14" type="ORF">GDO86_000785</name>
</gene>
<evidence type="ECO:0000256" key="2">
    <source>
        <dbReference type="ARBA" id="ARBA00005730"/>
    </source>
</evidence>
<keyword evidence="15" id="KW-1185">Reference proteome</keyword>
<evidence type="ECO:0000259" key="13">
    <source>
        <dbReference type="Pfam" id="PF15508"/>
    </source>
</evidence>
<feature type="active site" description="Nucleophile" evidence="10">
    <location>
        <position position="120"/>
    </location>
</feature>
<dbReference type="GO" id="GO:0017040">
    <property type="term" value="F:N-acylsphingosine amidohydrolase activity"/>
    <property type="evidence" value="ECO:0007669"/>
    <property type="project" value="UniProtKB-EC"/>
</dbReference>
<evidence type="ECO:0000256" key="3">
    <source>
        <dbReference type="ARBA" id="ARBA00011891"/>
    </source>
</evidence>
<dbReference type="GO" id="GO:0005764">
    <property type="term" value="C:lysosome"/>
    <property type="evidence" value="ECO:0007669"/>
    <property type="project" value="UniProtKB-SubCell"/>
</dbReference>
<evidence type="ECO:0000256" key="11">
    <source>
        <dbReference type="SAM" id="SignalP"/>
    </source>
</evidence>
<evidence type="ECO:0000256" key="8">
    <source>
        <dbReference type="ARBA" id="ARBA00023228"/>
    </source>
</evidence>
<dbReference type="PANTHER" id="PTHR28583">
    <property type="entry name" value="ACID AMIDASE"/>
    <property type="match status" value="1"/>
</dbReference>
<accession>A0A8T2KFC5</accession>
<dbReference type="EC" id="3.5.1.23" evidence="3"/>
<feature type="signal peptide" evidence="11">
    <location>
        <begin position="1"/>
        <end position="18"/>
    </location>
</feature>
<name>A0A8T2KFC5_9PIPI</name>
<keyword evidence="7" id="KW-0325">Glycoprotein</keyword>
<keyword evidence="6 9" id="KW-0443">Lipid metabolism</keyword>
<feature type="chain" id="PRO_5035812536" description="ceramidase" evidence="11">
    <location>
        <begin position="19"/>
        <end position="330"/>
    </location>
</feature>
<dbReference type="Gene3D" id="3.60.60.10">
    <property type="entry name" value="Penicillin V Acylase, Chain A"/>
    <property type="match status" value="1"/>
</dbReference>
<dbReference type="GO" id="GO:0017064">
    <property type="term" value="F:fatty acid amide hydrolase activity"/>
    <property type="evidence" value="ECO:0007669"/>
    <property type="project" value="InterPro"/>
</dbReference>
<feature type="domain" description="Acid ceramidase N-terminal" evidence="13">
    <location>
        <begin position="25"/>
        <end position="78"/>
    </location>
</feature>
<evidence type="ECO:0000259" key="12">
    <source>
        <dbReference type="Pfam" id="PF02275"/>
    </source>
</evidence>
<dbReference type="OrthoDB" id="5273684at2759"/>
<comment type="caution">
    <text evidence="14">The sequence shown here is derived from an EMBL/GenBank/DDBJ whole genome shotgun (WGS) entry which is preliminary data.</text>
</comment>
<dbReference type="CDD" id="cd01903">
    <property type="entry name" value="Ntn_AC_NAAA"/>
    <property type="match status" value="1"/>
</dbReference>
<keyword evidence="4 11" id="KW-0732">Signal</keyword>
<dbReference type="EMBL" id="JAACNH010000001">
    <property type="protein sequence ID" value="KAG8454270.1"/>
    <property type="molecule type" value="Genomic_DNA"/>
</dbReference>
<dbReference type="PIRSF" id="PIRSF017632">
    <property type="entry name" value="Acid_ceramidase-like"/>
    <property type="match status" value="1"/>
</dbReference>
<evidence type="ECO:0000256" key="7">
    <source>
        <dbReference type="ARBA" id="ARBA00023180"/>
    </source>
</evidence>
<evidence type="ECO:0000256" key="9">
    <source>
        <dbReference type="PIRNR" id="PIRNR017632"/>
    </source>
</evidence>
<evidence type="ECO:0000256" key="5">
    <source>
        <dbReference type="ARBA" id="ARBA00022801"/>
    </source>
</evidence>
<dbReference type="InterPro" id="IPR016699">
    <property type="entry name" value="Acid_ceramidase-like"/>
</dbReference>